<dbReference type="Proteomes" id="UP000324222">
    <property type="component" value="Unassembled WGS sequence"/>
</dbReference>
<dbReference type="SUPFAM" id="SSF48726">
    <property type="entry name" value="Immunoglobulin"/>
    <property type="match status" value="1"/>
</dbReference>
<dbReference type="InterPro" id="IPR013098">
    <property type="entry name" value="Ig_I-set"/>
</dbReference>
<comment type="caution">
    <text evidence="5">The sequence shown here is derived from an EMBL/GenBank/DDBJ whole genome shotgun (WGS) entry which is preliminary data.</text>
</comment>
<dbReference type="Gene3D" id="2.60.40.10">
    <property type="entry name" value="Immunoglobulins"/>
    <property type="match status" value="1"/>
</dbReference>
<dbReference type="GO" id="GO:0050808">
    <property type="term" value="P:synapse organization"/>
    <property type="evidence" value="ECO:0007669"/>
    <property type="project" value="TreeGrafter"/>
</dbReference>
<proteinExistence type="predicted"/>
<dbReference type="EMBL" id="VSRR010010361">
    <property type="protein sequence ID" value="MPC51711.1"/>
    <property type="molecule type" value="Genomic_DNA"/>
</dbReference>
<keyword evidence="3" id="KW-0393">Immunoglobulin domain</keyword>
<dbReference type="GO" id="GO:0008046">
    <property type="term" value="F:axon guidance receptor activity"/>
    <property type="evidence" value="ECO:0007669"/>
    <property type="project" value="TreeGrafter"/>
</dbReference>
<keyword evidence="2" id="KW-1015">Disulfide bond</keyword>
<organism evidence="5 6">
    <name type="scientific">Portunus trituberculatus</name>
    <name type="common">Swimming crab</name>
    <name type="synonym">Neptunus trituberculatus</name>
    <dbReference type="NCBI Taxonomy" id="210409"/>
    <lineage>
        <taxon>Eukaryota</taxon>
        <taxon>Metazoa</taxon>
        <taxon>Ecdysozoa</taxon>
        <taxon>Arthropoda</taxon>
        <taxon>Crustacea</taxon>
        <taxon>Multicrustacea</taxon>
        <taxon>Malacostraca</taxon>
        <taxon>Eumalacostraca</taxon>
        <taxon>Eucarida</taxon>
        <taxon>Decapoda</taxon>
        <taxon>Pleocyemata</taxon>
        <taxon>Brachyura</taxon>
        <taxon>Eubrachyura</taxon>
        <taxon>Portunoidea</taxon>
        <taxon>Portunidae</taxon>
        <taxon>Portuninae</taxon>
        <taxon>Portunus</taxon>
    </lineage>
</organism>
<evidence type="ECO:0000256" key="1">
    <source>
        <dbReference type="ARBA" id="ARBA00022729"/>
    </source>
</evidence>
<evidence type="ECO:0000313" key="6">
    <source>
        <dbReference type="Proteomes" id="UP000324222"/>
    </source>
</evidence>
<evidence type="ECO:0000313" key="5">
    <source>
        <dbReference type="EMBL" id="MPC51711.1"/>
    </source>
</evidence>
<dbReference type="PROSITE" id="PS50835">
    <property type="entry name" value="IG_LIKE"/>
    <property type="match status" value="1"/>
</dbReference>
<dbReference type="OrthoDB" id="10253954at2759"/>
<keyword evidence="1" id="KW-0732">Signal</keyword>
<dbReference type="PANTHER" id="PTHR45080">
    <property type="entry name" value="CONTACTIN 5"/>
    <property type="match status" value="1"/>
</dbReference>
<dbReference type="InterPro" id="IPR036179">
    <property type="entry name" value="Ig-like_dom_sf"/>
</dbReference>
<dbReference type="Pfam" id="PF07679">
    <property type="entry name" value="I-set"/>
    <property type="match status" value="1"/>
</dbReference>
<accession>A0A5B7FW38</accession>
<dbReference type="GO" id="GO:0043025">
    <property type="term" value="C:neuronal cell body"/>
    <property type="evidence" value="ECO:0007669"/>
    <property type="project" value="TreeGrafter"/>
</dbReference>
<dbReference type="InterPro" id="IPR013783">
    <property type="entry name" value="Ig-like_fold"/>
</dbReference>
<dbReference type="AlphaFoldDB" id="A0A5B7FW38"/>
<evidence type="ECO:0000259" key="4">
    <source>
        <dbReference type="PROSITE" id="PS50835"/>
    </source>
</evidence>
<reference evidence="5 6" key="1">
    <citation type="submission" date="2019-05" db="EMBL/GenBank/DDBJ databases">
        <title>Another draft genome of Portunus trituberculatus and its Hox gene families provides insights of decapod evolution.</title>
        <authorList>
            <person name="Jeong J.-H."/>
            <person name="Song I."/>
            <person name="Kim S."/>
            <person name="Choi T."/>
            <person name="Kim D."/>
            <person name="Ryu S."/>
            <person name="Kim W."/>
        </authorList>
    </citation>
    <scope>NUCLEOTIDE SEQUENCE [LARGE SCALE GENOMIC DNA]</scope>
    <source>
        <tissue evidence="5">Muscle</tissue>
    </source>
</reference>
<protein>
    <submittedName>
        <fullName evidence="5">Tyrosine-protein phosphatase Lar</fullName>
    </submittedName>
</protein>
<dbReference type="PANTHER" id="PTHR45080:SF8">
    <property type="entry name" value="IG-LIKE DOMAIN-CONTAINING PROTEIN"/>
    <property type="match status" value="1"/>
</dbReference>
<sequence>MRRKTGSIPNGFPYFRTEPKTKAVEIDHTALLVCDARGNPEPTITWYKDHQPVDLTNPRYTVLRSGEC</sequence>
<gene>
    <name evidence="5" type="primary">Lar_3</name>
    <name evidence="5" type="ORF">E2C01_045563</name>
</gene>
<feature type="domain" description="Ig-like" evidence="4">
    <location>
        <begin position="13"/>
        <end position="68"/>
    </location>
</feature>
<dbReference type="InterPro" id="IPR050958">
    <property type="entry name" value="Cell_Adh-Cytoskel_Orgn"/>
</dbReference>
<keyword evidence="6" id="KW-1185">Reference proteome</keyword>
<dbReference type="GO" id="GO:0005886">
    <property type="term" value="C:plasma membrane"/>
    <property type="evidence" value="ECO:0007669"/>
    <property type="project" value="TreeGrafter"/>
</dbReference>
<dbReference type="GO" id="GO:0007156">
    <property type="term" value="P:homophilic cell adhesion via plasma membrane adhesion molecules"/>
    <property type="evidence" value="ECO:0007669"/>
    <property type="project" value="TreeGrafter"/>
</dbReference>
<dbReference type="InterPro" id="IPR007110">
    <property type="entry name" value="Ig-like_dom"/>
</dbReference>
<evidence type="ECO:0000256" key="2">
    <source>
        <dbReference type="ARBA" id="ARBA00023157"/>
    </source>
</evidence>
<evidence type="ECO:0000256" key="3">
    <source>
        <dbReference type="ARBA" id="ARBA00023319"/>
    </source>
</evidence>
<name>A0A5B7FW38_PORTR</name>
<dbReference type="GO" id="GO:0030424">
    <property type="term" value="C:axon"/>
    <property type="evidence" value="ECO:0007669"/>
    <property type="project" value="TreeGrafter"/>
</dbReference>